<sequence length="708" mass="76295">MKPQKSNPKKSLIRELFAKKARIFWLIWMFIMAFAGILLSNSLMGNQQAFATYPRNDFQLLQPAPTQPISYYDYFGKLLNPRAAAKLVKQQGLNPSAPISYQKVGAVQITQELINKGEDIYFNRKIGDTFGLQGVFGFAQGFATIVPEIRTAIAQLGGQPTTNLQISLQNDIVLGSRTFPAGTVLNTGLKVEKGGTFPLGFLPDEKTGTIGISCAACHASVSNEGKRLAGIPNGELAIPLLIALSPNTSAGFARLNFNPLDPQYQGNGKTIIDSKGQSVKLPDPEKFEKAFDDAVLDVPFGNFESSPDGINNTTQIPSGFTFKNHPYSADGQSAVGPFAGLSVFNNAVHSSEINLLAAAQLSQETLKIDSEVYIGTFLQNAADPRLRLPDGVKPSVWLRQKQQELGIPFAELEDQISAPGAGDYPNLKPSLATYNGLFFSPNSDNPNDIASGKFFFANNAMSAFQNSLVPPANRTQSNWKALKSGSVQRGAKVFQKANCATCHIPPFFTDNTIHPIDEIGTNSARAKSRLGLNNLLVEPKLYTFDTTVPVSANAQVLDVPTEGISESPTTLPKGILPNGGYKTTTLRGLYFSAPYLHDGGVAVREGSLAFFPDGRFQVVDPSGLGLTGTLSQGLTADPASSLRGLLDRELREKVVGANKLNPALSPERSNLDGTGHEFYVDNQAGFSPQQQTDLINFLLALDNDPGNF</sequence>
<evidence type="ECO:0000259" key="8">
    <source>
        <dbReference type="PROSITE" id="PS51007"/>
    </source>
</evidence>
<name>A0ABR8GT55_9CYAN</name>
<feature type="domain" description="Cytochrome c" evidence="8">
    <location>
        <begin position="485"/>
        <end position="702"/>
    </location>
</feature>
<proteinExistence type="predicted"/>
<evidence type="ECO:0000256" key="2">
    <source>
        <dbReference type="ARBA" id="ARBA00022723"/>
    </source>
</evidence>
<keyword evidence="7" id="KW-0472">Membrane</keyword>
<dbReference type="PROSITE" id="PS51007">
    <property type="entry name" value="CYTC"/>
    <property type="match status" value="1"/>
</dbReference>
<dbReference type="PANTHER" id="PTHR30600">
    <property type="entry name" value="CYTOCHROME C PEROXIDASE-RELATED"/>
    <property type="match status" value="1"/>
</dbReference>
<reference evidence="9 10" key="1">
    <citation type="journal article" date="2020" name="ISME J.">
        <title>Comparative genomics reveals insights into cyanobacterial evolution and habitat adaptation.</title>
        <authorList>
            <person name="Chen M.Y."/>
            <person name="Teng W.K."/>
            <person name="Zhao L."/>
            <person name="Hu C.X."/>
            <person name="Zhou Y.K."/>
            <person name="Han B.P."/>
            <person name="Song L.R."/>
            <person name="Shu W.S."/>
        </authorList>
    </citation>
    <scope>NUCLEOTIDE SEQUENCE [LARGE SCALE GENOMIC DNA]</scope>
    <source>
        <strain evidence="9 10">FACHB-248</strain>
    </source>
</reference>
<dbReference type="InterPro" id="IPR036909">
    <property type="entry name" value="Cyt_c-like_dom_sf"/>
</dbReference>
<dbReference type="RefSeq" id="WP_029634051.1">
    <property type="nucleotide sequence ID" value="NZ_JACJTA010000045.1"/>
</dbReference>
<keyword evidence="7" id="KW-1133">Transmembrane helix</keyword>
<protein>
    <recommendedName>
        <fullName evidence="8">Cytochrome c domain-containing protein</fullName>
    </recommendedName>
</protein>
<gene>
    <name evidence="9" type="ORF">H6G81_19525</name>
</gene>
<evidence type="ECO:0000256" key="3">
    <source>
        <dbReference type="ARBA" id="ARBA00022729"/>
    </source>
</evidence>
<dbReference type="EMBL" id="JACJTA010000045">
    <property type="protein sequence ID" value="MBD2606662.1"/>
    <property type="molecule type" value="Genomic_DNA"/>
</dbReference>
<keyword evidence="5 6" id="KW-0408">Iron</keyword>
<keyword evidence="10" id="KW-1185">Reference proteome</keyword>
<evidence type="ECO:0000256" key="7">
    <source>
        <dbReference type="SAM" id="Phobius"/>
    </source>
</evidence>
<keyword evidence="7" id="KW-0812">Transmembrane</keyword>
<dbReference type="PANTHER" id="PTHR30600:SF10">
    <property type="entry name" value="BLL6722 PROTEIN"/>
    <property type="match status" value="1"/>
</dbReference>
<evidence type="ECO:0000256" key="4">
    <source>
        <dbReference type="ARBA" id="ARBA00023002"/>
    </source>
</evidence>
<keyword evidence="3" id="KW-0732">Signal</keyword>
<comment type="caution">
    <text evidence="9">The sequence shown here is derived from an EMBL/GenBank/DDBJ whole genome shotgun (WGS) entry which is preliminary data.</text>
</comment>
<keyword evidence="2 6" id="KW-0479">Metal-binding</keyword>
<dbReference type="Gene3D" id="1.10.760.10">
    <property type="entry name" value="Cytochrome c-like domain"/>
    <property type="match status" value="1"/>
</dbReference>
<accession>A0ABR8GT55</accession>
<evidence type="ECO:0000256" key="6">
    <source>
        <dbReference type="PROSITE-ProRule" id="PRU00433"/>
    </source>
</evidence>
<dbReference type="Proteomes" id="UP000660380">
    <property type="component" value="Unassembled WGS sequence"/>
</dbReference>
<dbReference type="SUPFAM" id="SSF46626">
    <property type="entry name" value="Cytochrome c"/>
    <property type="match status" value="1"/>
</dbReference>
<keyword evidence="4" id="KW-0560">Oxidoreductase</keyword>
<dbReference type="InterPro" id="IPR051395">
    <property type="entry name" value="Cytochrome_c_Peroxidase/MauG"/>
</dbReference>
<dbReference type="InterPro" id="IPR009056">
    <property type="entry name" value="Cyt_c-like_dom"/>
</dbReference>
<feature type="transmembrane region" description="Helical" evidence="7">
    <location>
        <begin position="21"/>
        <end position="39"/>
    </location>
</feature>
<evidence type="ECO:0000256" key="5">
    <source>
        <dbReference type="ARBA" id="ARBA00023004"/>
    </source>
</evidence>
<evidence type="ECO:0000313" key="10">
    <source>
        <dbReference type="Proteomes" id="UP000660380"/>
    </source>
</evidence>
<evidence type="ECO:0000313" key="9">
    <source>
        <dbReference type="EMBL" id="MBD2606662.1"/>
    </source>
</evidence>
<evidence type="ECO:0000256" key="1">
    <source>
        <dbReference type="ARBA" id="ARBA00022617"/>
    </source>
</evidence>
<keyword evidence="1 6" id="KW-0349">Heme</keyword>
<organism evidence="9 10">
    <name type="scientific">Scytonema hofmannii FACHB-248</name>
    <dbReference type="NCBI Taxonomy" id="1842502"/>
    <lineage>
        <taxon>Bacteria</taxon>
        <taxon>Bacillati</taxon>
        <taxon>Cyanobacteriota</taxon>
        <taxon>Cyanophyceae</taxon>
        <taxon>Nostocales</taxon>
        <taxon>Scytonemataceae</taxon>
        <taxon>Scytonema</taxon>
    </lineage>
</organism>